<evidence type="ECO:0000313" key="2">
    <source>
        <dbReference type="Proteomes" id="UP001159915"/>
    </source>
</evidence>
<gene>
    <name evidence="1" type="ORF">N5C10_10295</name>
</gene>
<dbReference type="Proteomes" id="UP001159915">
    <property type="component" value="Unassembled WGS sequence"/>
</dbReference>
<reference evidence="1" key="1">
    <citation type="submission" date="2022-09" db="EMBL/GenBank/DDBJ databases">
        <title>Intensive care unit water sources are persistently colonized with multi-drug resistant bacteria and are the site of extensive horizontal gene transfer of antibiotic resistance genes.</title>
        <authorList>
            <person name="Diorio-Toth L."/>
        </authorList>
    </citation>
    <scope>NUCLEOTIDE SEQUENCE</scope>
    <source>
        <strain evidence="1">GD03920</strain>
    </source>
</reference>
<organism evidence="1 2">
    <name type="scientific">Acinetobacter johnsonii</name>
    <dbReference type="NCBI Taxonomy" id="40214"/>
    <lineage>
        <taxon>Bacteria</taxon>
        <taxon>Pseudomonadati</taxon>
        <taxon>Pseudomonadota</taxon>
        <taxon>Gammaproteobacteria</taxon>
        <taxon>Moraxellales</taxon>
        <taxon>Moraxellaceae</taxon>
        <taxon>Acinetobacter</taxon>
    </lineage>
</organism>
<name>A0AA42MVB5_ACIJO</name>
<protein>
    <submittedName>
        <fullName evidence="1">Uncharacterized protein</fullName>
    </submittedName>
</protein>
<sequence length="164" mass="19429">MIDNLKKEIIKQFGVIRSLFNNDEDINNELGLYYTECNNYDFFQLFKSIEKEVIVYESELIELTESLSKSRVDAIKYVKLAIKINIMIFKYLELRDIDNDFLVNELMARHYNLAKNIIYQIQAVSIILDIQSKQNSKAGEFKHEVRQFQKPYDNQQAEQISLMV</sequence>
<proteinExistence type="predicted"/>
<evidence type="ECO:0000313" key="1">
    <source>
        <dbReference type="EMBL" id="MDH0969626.1"/>
    </source>
</evidence>
<comment type="caution">
    <text evidence="1">The sequence shown here is derived from an EMBL/GenBank/DDBJ whole genome shotgun (WGS) entry which is preliminary data.</text>
</comment>
<dbReference type="AlphaFoldDB" id="A0AA42MVB5"/>
<accession>A0AA42MVB5</accession>
<dbReference type="EMBL" id="JAOCBE010000001">
    <property type="protein sequence ID" value="MDH0969626.1"/>
    <property type="molecule type" value="Genomic_DNA"/>
</dbReference>
<dbReference type="RefSeq" id="WP_279670286.1">
    <property type="nucleotide sequence ID" value="NZ_JAOCBE010000001.1"/>
</dbReference>